<feature type="domain" description="MsrB" evidence="5">
    <location>
        <begin position="45"/>
        <end position="166"/>
    </location>
</feature>
<dbReference type="NCBIfam" id="TIGR00357">
    <property type="entry name" value="peptide-methionine (R)-S-oxide reductase MsrB"/>
    <property type="match status" value="1"/>
</dbReference>
<dbReference type="RefSeq" id="WP_284340166.1">
    <property type="nucleotide sequence ID" value="NZ_BSNS01000009.1"/>
</dbReference>
<evidence type="ECO:0000256" key="1">
    <source>
        <dbReference type="ARBA" id="ARBA00012499"/>
    </source>
</evidence>
<accession>A0ABQ5W508</accession>
<dbReference type="PANTHER" id="PTHR10173:SF57">
    <property type="entry name" value="PEPTIDE-METHIONINE (R)-S-OXIDE REDUCTASE"/>
    <property type="match status" value="1"/>
</dbReference>
<dbReference type="InterPro" id="IPR011057">
    <property type="entry name" value="Mss4-like_sf"/>
</dbReference>
<evidence type="ECO:0000256" key="3">
    <source>
        <dbReference type="ARBA" id="ARBA00048488"/>
    </source>
</evidence>
<dbReference type="InterPro" id="IPR006311">
    <property type="entry name" value="TAT_signal"/>
</dbReference>
<evidence type="ECO:0000256" key="2">
    <source>
        <dbReference type="ARBA" id="ARBA00023002"/>
    </source>
</evidence>
<evidence type="ECO:0000256" key="4">
    <source>
        <dbReference type="SAM" id="SignalP"/>
    </source>
</evidence>
<keyword evidence="2" id="KW-0560">Oxidoreductase</keyword>
<dbReference type="Gene3D" id="2.170.150.20">
    <property type="entry name" value="Peptide methionine sulfoxide reductase"/>
    <property type="match status" value="1"/>
</dbReference>
<dbReference type="Pfam" id="PF01641">
    <property type="entry name" value="SelR"/>
    <property type="match status" value="1"/>
</dbReference>
<dbReference type="PROSITE" id="PS51790">
    <property type="entry name" value="MSRB"/>
    <property type="match status" value="1"/>
</dbReference>
<organism evidence="6 7">
    <name type="scientific">Devosia nitrariae</name>
    <dbReference type="NCBI Taxonomy" id="2071872"/>
    <lineage>
        <taxon>Bacteria</taxon>
        <taxon>Pseudomonadati</taxon>
        <taxon>Pseudomonadota</taxon>
        <taxon>Alphaproteobacteria</taxon>
        <taxon>Hyphomicrobiales</taxon>
        <taxon>Devosiaceae</taxon>
        <taxon>Devosia</taxon>
    </lineage>
</organism>
<reference evidence="7" key="1">
    <citation type="journal article" date="2019" name="Int. J. Syst. Evol. Microbiol.">
        <title>The Global Catalogue of Microorganisms (GCM) 10K type strain sequencing project: providing services to taxonomists for standard genome sequencing and annotation.</title>
        <authorList>
            <consortium name="The Broad Institute Genomics Platform"/>
            <consortium name="The Broad Institute Genome Sequencing Center for Infectious Disease"/>
            <person name="Wu L."/>
            <person name="Ma J."/>
        </authorList>
    </citation>
    <scope>NUCLEOTIDE SEQUENCE [LARGE SCALE GENOMIC DNA]</scope>
    <source>
        <strain evidence="7">NBRC 112416</strain>
    </source>
</reference>
<dbReference type="InterPro" id="IPR002579">
    <property type="entry name" value="Met_Sox_Rdtase_MsrB_dom"/>
</dbReference>
<evidence type="ECO:0000313" key="6">
    <source>
        <dbReference type="EMBL" id="GLQ54715.1"/>
    </source>
</evidence>
<evidence type="ECO:0000259" key="5">
    <source>
        <dbReference type="PROSITE" id="PS51790"/>
    </source>
</evidence>
<dbReference type="EC" id="1.8.4.12" evidence="1"/>
<name>A0ABQ5W508_9HYPH</name>
<sequence>MKTSRRSIVLGGTAAVAVAAVGLALRPMSAPATAAEGEFEFTLTDAEWQARLSPEAYQVLRHEATERPWTSPLLEEKRAGTFLCAGCDLPLFASETKYDSGTGWPSFYDYLPGAIGTTQDTSLFMVRTEVHCARCGGHQGHVFEDGPEPTGLRYCINGLSLKFEEA</sequence>
<comment type="caution">
    <text evidence="6">The sequence shown here is derived from an EMBL/GenBank/DDBJ whole genome shotgun (WGS) entry which is preliminary data.</text>
</comment>
<proteinExistence type="predicted"/>
<keyword evidence="4" id="KW-0732">Signal</keyword>
<gene>
    <name evidence="6" type="ORF">GCM10010862_19740</name>
</gene>
<dbReference type="EMBL" id="BSNS01000009">
    <property type="protein sequence ID" value="GLQ54715.1"/>
    <property type="molecule type" value="Genomic_DNA"/>
</dbReference>
<dbReference type="PANTHER" id="PTHR10173">
    <property type="entry name" value="METHIONINE SULFOXIDE REDUCTASE"/>
    <property type="match status" value="1"/>
</dbReference>
<dbReference type="SUPFAM" id="SSF51316">
    <property type="entry name" value="Mss4-like"/>
    <property type="match status" value="1"/>
</dbReference>
<dbReference type="PROSITE" id="PS51318">
    <property type="entry name" value="TAT"/>
    <property type="match status" value="1"/>
</dbReference>
<comment type="catalytic activity">
    <reaction evidence="3">
        <text>L-methionyl-[protein] + [thioredoxin]-disulfide + H2O = L-methionyl-(R)-S-oxide-[protein] + [thioredoxin]-dithiol</text>
        <dbReference type="Rhea" id="RHEA:24164"/>
        <dbReference type="Rhea" id="RHEA-COMP:10698"/>
        <dbReference type="Rhea" id="RHEA-COMP:10700"/>
        <dbReference type="Rhea" id="RHEA-COMP:12313"/>
        <dbReference type="Rhea" id="RHEA-COMP:12314"/>
        <dbReference type="ChEBI" id="CHEBI:15377"/>
        <dbReference type="ChEBI" id="CHEBI:16044"/>
        <dbReference type="ChEBI" id="CHEBI:29950"/>
        <dbReference type="ChEBI" id="CHEBI:45764"/>
        <dbReference type="ChEBI" id="CHEBI:50058"/>
        <dbReference type="EC" id="1.8.4.12"/>
    </reaction>
</comment>
<protein>
    <recommendedName>
        <fullName evidence="1">peptide-methionine (R)-S-oxide reductase</fullName>
        <ecNumber evidence="1">1.8.4.12</ecNumber>
    </recommendedName>
</protein>
<feature type="signal peptide" evidence="4">
    <location>
        <begin position="1"/>
        <end position="34"/>
    </location>
</feature>
<dbReference type="InterPro" id="IPR028427">
    <property type="entry name" value="Met_Sox_Rdtase_MsrB"/>
</dbReference>
<evidence type="ECO:0000313" key="7">
    <source>
        <dbReference type="Proteomes" id="UP001156691"/>
    </source>
</evidence>
<feature type="chain" id="PRO_5045986803" description="peptide-methionine (R)-S-oxide reductase" evidence="4">
    <location>
        <begin position="35"/>
        <end position="166"/>
    </location>
</feature>
<dbReference type="Proteomes" id="UP001156691">
    <property type="component" value="Unassembled WGS sequence"/>
</dbReference>
<keyword evidence="7" id="KW-1185">Reference proteome</keyword>